<dbReference type="AlphaFoldDB" id="D5G796"/>
<evidence type="ECO:0000313" key="3">
    <source>
        <dbReference type="Proteomes" id="UP000006911"/>
    </source>
</evidence>
<gene>
    <name evidence="2" type="ORF">GSTUM_00002522001</name>
</gene>
<dbReference type="InParanoid" id="D5G796"/>
<evidence type="ECO:0000256" key="1">
    <source>
        <dbReference type="SAM" id="Phobius"/>
    </source>
</evidence>
<dbReference type="GeneID" id="9185287"/>
<accession>D5G796</accession>
<keyword evidence="1" id="KW-1133">Transmembrane helix</keyword>
<dbReference type="Proteomes" id="UP000006911">
    <property type="component" value="Unassembled WGS sequence"/>
</dbReference>
<keyword evidence="3" id="KW-1185">Reference proteome</keyword>
<evidence type="ECO:0000313" key="2">
    <source>
        <dbReference type="EMBL" id="CAZ80389.1"/>
    </source>
</evidence>
<reference evidence="2 3" key="1">
    <citation type="journal article" date="2010" name="Nature">
        <title>Perigord black truffle genome uncovers evolutionary origins and mechanisms of symbiosis.</title>
        <authorList>
            <person name="Martin F."/>
            <person name="Kohler A."/>
            <person name="Murat C."/>
            <person name="Balestrini R."/>
            <person name="Coutinho P.M."/>
            <person name="Jaillon O."/>
            <person name="Montanini B."/>
            <person name="Morin E."/>
            <person name="Noel B."/>
            <person name="Percudani R."/>
            <person name="Porcel B."/>
            <person name="Rubini A."/>
            <person name="Amicucci A."/>
            <person name="Amselem J."/>
            <person name="Anthouard V."/>
            <person name="Arcioni S."/>
            <person name="Artiguenave F."/>
            <person name="Aury J.M."/>
            <person name="Ballario P."/>
            <person name="Bolchi A."/>
            <person name="Brenna A."/>
            <person name="Brun A."/>
            <person name="Buee M."/>
            <person name="Cantarel B."/>
            <person name="Chevalier G."/>
            <person name="Couloux A."/>
            <person name="Da Silva C."/>
            <person name="Denoeud F."/>
            <person name="Duplessis S."/>
            <person name="Ghignone S."/>
            <person name="Hilselberger B."/>
            <person name="Iotti M."/>
            <person name="Marcais B."/>
            <person name="Mello A."/>
            <person name="Miranda M."/>
            <person name="Pacioni G."/>
            <person name="Quesneville H."/>
            <person name="Riccioni C."/>
            <person name="Ruotolo R."/>
            <person name="Splivallo R."/>
            <person name="Stocchi V."/>
            <person name="Tisserant E."/>
            <person name="Viscomi A.R."/>
            <person name="Zambonelli A."/>
            <person name="Zampieri E."/>
            <person name="Henrissat B."/>
            <person name="Lebrun M.H."/>
            <person name="Paolocci F."/>
            <person name="Bonfante P."/>
            <person name="Ottonello S."/>
            <person name="Wincker P."/>
        </authorList>
    </citation>
    <scope>NUCLEOTIDE SEQUENCE [LARGE SCALE GENOMIC DNA]</scope>
    <source>
        <strain evidence="2 3">Mel28</strain>
    </source>
</reference>
<sequence>MLRSLRCRIVSPPFLAGIWGGQSMAGFQCVRHCLFPVDLSMREWKWNFLPMVLSTFFAFFCASLGLSRTVSHGVYR</sequence>
<keyword evidence="1" id="KW-0472">Membrane</keyword>
<keyword evidence="1" id="KW-0812">Transmembrane</keyword>
<name>D5G796_TUBMM</name>
<proteinExistence type="predicted"/>
<feature type="transmembrane region" description="Helical" evidence="1">
    <location>
        <begin position="49"/>
        <end position="67"/>
    </location>
</feature>
<dbReference type="RefSeq" id="XP_002836198.1">
    <property type="nucleotide sequence ID" value="XM_002836152.1"/>
</dbReference>
<organism evidence="2 3">
    <name type="scientific">Tuber melanosporum (strain Mel28)</name>
    <name type="common">Perigord black truffle</name>
    <dbReference type="NCBI Taxonomy" id="656061"/>
    <lineage>
        <taxon>Eukaryota</taxon>
        <taxon>Fungi</taxon>
        <taxon>Dikarya</taxon>
        <taxon>Ascomycota</taxon>
        <taxon>Pezizomycotina</taxon>
        <taxon>Pezizomycetes</taxon>
        <taxon>Pezizales</taxon>
        <taxon>Tuberaceae</taxon>
        <taxon>Tuber</taxon>
    </lineage>
</organism>
<dbReference type="EMBL" id="FN430022">
    <property type="protein sequence ID" value="CAZ80389.1"/>
    <property type="molecule type" value="Genomic_DNA"/>
</dbReference>
<protein>
    <submittedName>
        <fullName evidence="2">(Perigord truffle) hypothetical protein</fullName>
    </submittedName>
</protein>
<dbReference type="KEGG" id="tml:GSTUM_00002522001"/>
<dbReference type="HOGENOM" id="CLU_2656249_0_0_1"/>